<evidence type="ECO:0000313" key="1">
    <source>
        <dbReference type="EMBL" id="GFT83639.1"/>
    </source>
</evidence>
<protein>
    <submittedName>
        <fullName evidence="1">Uncharacterized protein</fullName>
    </submittedName>
</protein>
<reference evidence="1" key="1">
    <citation type="submission" date="2020-08" db="EMBL/GenBank/DDBJ databases">
        <title>Multicomponent nature underlies the extraordinary mechanical properties of spider dragline silk.</title>
        <authorList>
            <person name="Kono N."/>
            <person name="Nakamura H."/>
            <person name="Mori M."/>
            <person name="Yoshida Y."/>
            <person name="Ohtoshi R."/>
            <person name="Malay A.D."/>
            <person name="Moran D.A.P."/>
            <person name="Tomita M."/>
            <person name="Numata K."/>
            <person name="Arakawa K."/>
        </authorList>
    </citation>
    <scope>NUCLEOTIDE SEQUENCE</scope>
</reference>
<gene>
    <name evidence="1" type="primary">NCL1_28022</name>
    <name evidence="1" type="ORF">NPIL_370541</name>
</gene>
<comment type="caution">
    <text evidence="1">The sequence shown here is derived from an EMBL/GenBank/DDBJ whole genome shotgun (WGS) entry which is preliminary data.</text>
</comment>
<name>A0A8X6PQG3_NEPPI</name>
<proteinExistence type="predicted"/>
<dbReference type="AlphaFoldDB" id="A0A8X6PQG3"/>
<evidence type="ECO:0000313" key="2">
    <source>
        <dbReference type="Proteomes" id="UP000887013"/>
    </source>
</evidence>
<keyword evidence="2" id="KW-1185">Reference proteome</keyword>
<organism evidence="1 2">
    <name type="scientific">Nephila pilipes</name>
    <name type="common">Giant wood spider</name>
    <name type="synonym">Nephila maculata</name>
    <dbReference type="NCBI Taxonomy" id="299642"/>
    <lineage>
        <taxon>Eukaryota</taxon>
        <taxon>Metazoa</taxon>
        <taxon>Ecdysozoa</taxon>
        <taxon>Arthropoda</taxon>
        <taxon>Chelicerata</taxon>
        <taxon>Arachnida</taxon>
        <taxon>Araneae</taxon>
        <taxon>Araneomorphae</taxon>
        <taxon>Entelegynae</taxon>
        <taxon>Araneoidea</taxon>
        <taxon>Nephilidae</taxon>
        <taxon>Nephila</taxon>
    </lineage>
</organism>
<accession>A0A8X6PQG3</accession>
<feature type="non-terminal residue" evidence="1">
    <location>
        <position position="1"/>
    </location>
</feature>
<dbReference type="Proteomes" id="UP000887013">
    <property type="component" value="Unassembled WGS sequence"/>
</dbReference>
<sequence>MVATCRFEGKRKRWSRHEVDFSVVSYQVSEAKGPPYGSSMYSRDKYHDTINGEALRSPLNDVEETFHEDILMKEIM</sequence>
<dbReference type="OrthoDB" id="6435329at2759"/>
<dbReference type="EMBL" id="BMAW01119237">
    <property type="protein sequence ID" value="GFT83639.1"/>
    <property type="molecule type" value="Genomic_DNA"/>
</dbReference>